<feature type="non-terminal residue" evidence="1">
    <location>
        <position position="38"/>
    </location>
</feature>
<proteinExistence type="predicted"/>
<dbReference type="Proteomes" id="UP000005466">
    <property type="component" value="Unassembled WGS sequence"/>
</dbReference>
<reference evidence="1 2" key="1">
    <citation type="journal article" date="2011" name="PLoS Pathog.">
        <title>Dynamic evolution of pathogenicity revealed by sequencing and comparative genomics of 19 Pseudomonas syringae isolates.</title>
        <authorList>
            <person name="Baltrus D.A."/>
            <person name="Nishimura M.T."/>
            <person name="Romanchuk A."/>
            <person name="Chang J.H."/>
            <person name="Mukhtar M.S."/>
            <person name="Cherkis K."/>
            <person name="Roach J."/>
            <person name="Grant S.R."/>
            <person name="Jones C.D."/>
            <person name="Dangl J.L."/>
        </authorList>
    </citation>
    <scope>NUCLEOTIDE SEQUENCE [LARGE SCALE GENOMIC DNA]</scope>
    <source>
        <strain evidence="2">race 4</strain>
    </source>
</reference>
<gene>
    <name evidence="1" type="ORF">Pgy4_40035</name>
</gene>
<evidence type="ECO:0000313" key="2">
    <source>
        <dbReference type="Proteomes" id="UP000005466"/>
    </source>
</evidence>
<dbReference type="AlphaFoldDB" id="F3CIT3"/>
<feature type="non-terminal residue" evidence="1">
    <location>
        <position position="1"/>
    </location>
</feature>
<name>F3CIT3_PSESG</name>
<accession>F3CIT3</accession>
<evidence type="ECO:0000313" key="1">
    <source>
        <dbReference type="EMBL" id="EGH19175.1"/>
    </source>
</evidence>
<organism evidence="1 2">
    <name type="scientific">Pseudomonas savastanoi pv. glycinea str. race 4</name>
    <dbReference type="NCBI Taxonomy" id="875330"/>
    <lineage>
        <taxon>Bacteria</taxon>
        <taxon>Pseudomonadati</taxon>
        <taxon>Pseudomonadota</taxon>
        <taxon>Gammaproteobacteria</taxon>
        <taxon>Pseudomonadales</taxon>
        <taxon>Pseudomonadaceae</taxon>
        <taxon>Pseudomonas</taxon>
    </lineage>
</organism>
<protein>
    <submittedName>
        <fullName evidence="1">Uncharacterized protein</fullName>
    </submittedName>
</protein>
<dbReference type="HOGENOM" id="CLU_3321804_0_0_6"/>
<sequence length="38" mass="3716">FMPGGKNGSSDETVARIALAVSSALAPVASLIARDDGA</sequence>
<dbReference type="EMBL" id="ADWY01003690">
    <property type="protein sequence ID" value="EGH19175.1"/>
    <property type="molecule type" value="Genomic_DNA"/>
</dbReference>
<comment type="caution">
    <text evidence="1">The sequence shown here is derived from an EMBL/GenBank/DDBJ whole genome shotgun (WGS) entry which is preliminary data.</text>
</comment>